<keyword evidence="2" id="KW-1185">Reference proteome</keyword>
<dbReference type="Proteomes" id="UP000245383">
    <property type="component" value="Unassembled WGS sequence"/>
</dbReference>
<dbReference type="SUPFAM" id="SSF54529">
    <property type="entry name" value="Mitochondrial glycoprotein MAM33-like"/>
    <property type="match status" value="1"/>
</dbReference>
<dbReference type="InterPro" id="IPR036561">
    <property type="entry name" value="MAM33_sf"/>
</dbReference>
<evidence type="ECO:0000313" key="2">
    <source>
        <dbReference type="Proteomes" id="UP000245383"/>
    </source>
</evidence>
<name>A0A2T9YQW7_9FUNG</name>
<organism evidence="1 2">
    <name type="scientific">Smittium simulii</name>
    <dbReference type="NCBI Taxonomy" id="133385"/>
    <lineage>
        <taxon>Eukaryota</taxon>
        <taxon>Fungi</taxon>
        <taxon>Fungi incertae sedis</taxon>
        <taxon>Zoopagomycota</taxon>
        <taxon>Kickxellomycotina</taxon>
        <taxon>Harpellomycetes</taxon>
        <taxon>Harpellales</taxon>
        <taxon>Legeriomycetaceae</taxon>
        <taxon>Smittium</taxon>
    </lineage>
</organism>
<evidence type="ECO:0008006" key="3">
    <source>
        <dbReference type="Google" id="ProtNLM"/>
    </source>
</evidence>
<dbReference type="EMBL" id="MBFR01000075">
    <property type="protein sequence ID" value="PVU94750.1"/>
    <property type="molecule type" value="Genomic_DNA"/>
</dbReference>
<evidence type="ECO:0000313" key="1">
    <source>
        <dbReference type="EMBL" id="PVU94750.1"/>
    </source>
</evidence>
<sequence length="304" mass="34088">MSAIARIFARSTRAVAFNSFKLTCASQAPSLSNLSHNFSVSISPFSTSTAAKYSAETDNSLLETLKEEISYEKEQSDADSSTDFIDSFTEKTGFVIQDTPGNHQVTMTKNDGSETITIKFSINDLSNLDPLRSQFDSFNQNGIQDDNVNFSEFDEAKYAEHMAASSKNKSAAATDNMQESESQLDEEEANFDVNFNLVIAKPNAPTLFFDLLAREGCIGVNQMNFFNNPKTALYNSSEAQFARDSSYIGPTYAHLSEDLKNNVDSFFEARGIDAGLTMFMQDYIEFKEQKEYLRWLEQFKAFIK</sequence>
<dbReference type="GO" id="GO:0042256">
    <property type="term" value="P:cytosolic ribosome assembly"/>
    <property type="evidence" value="ECO:0007669"/>
    <property type="project" value="TreeGrafter"/>
</dbReference>
<dbReference type="PANTHER" id="PTHR10826">
    <property type="entry name" value="COMPLEMENT COMPONENT 1"/>
    <property type="match status" value="1"/>
</dbReference>
<dbReference type="Gene3D" id="3.10.280.10">
    <property type="entry name" value="Mitochondrial glycoprotein"/>
    <property type="match status" value="1"/>
</dbReference>
<dbReference type="GO" id="GO:0005759">
    <property type="term" value="C:mitochondrial matrix"/>
    <property type="evidence" value="ECO:0007669"/>
    <property type="project" value="InterPro"/>
</dbReference>
<dbReference type="AlphaFoldDB" id="A0A2T9YQW7"/>
<dbReference type="PANTHER" id="PTHR10826:SF1">
    <property type="entry name" value="COMPLEMENT COMPONENT 1 Q SUBCOMPONENT-BINDING PROTEIN, MITOCHONDRIAL"/>
    <property type="match status" value="1"/>
</dbReference>
<dbReference type="Pfam" id="PF02330">
    <property type="entry name" value="MAM33"/>
    <property type="match status" value="1"/>
</dbReference>
<accession>A0A2T9YQW7</accession>
<dbReference type="STRING" id="133385.A0A2T9YQW7"/>
<dbReference type="InterPro" id="IPR003428">
    <property type="entry name" value="MAM33"/>
</dbReference>
<gene>
    <name evidence="1" type="ORF">BB561_002281</name>
</gene>
<comment type="caution">
    <text evidence="1">The sequence shown here is derived from an EMBL/GenBank/DDBJ whole genome shotgun (WGS) entry which is preliminary data.</text>
</comment>
<proteinExistence type="predicted"/>
<protein>
    <recommendedName>
        <fullName evidence="3">Mitochondrial glyco protein</fullName>
    </recommendedName>
</protein>
<dbReference type="OrthoDB" id="278212at2759"/>
<reference evidence="1 2" key="1">
    <citation type="journal article" date="2018" name="MBio">
        <title>Comparative Genomics Reveals the Core Gene Toolbox for the Fungus-Insect Symbiosis.</title>
        <authorList>
            <person name="Wang Y."/>
            <person name="Stata M."/>
            <person name="Wang W."/>
            <person name="Stajich J.E."/>
            <person name="White M.M."/>
            <person name="Moncalvo J.M."/>
        </authorList>
    </citation>
    <scope>NUCLEOTIDE SEQUENCE [LARGE SCALE GENOMIC DNA]</scope>
    <source>
        <strain evidence="1 2">SWE-8-4</strain>
    </source>
</reference>